<dbReference type="EMBL" id="AUPZ01000010">
    <property type="protein sequence ID" value="EQB39088.1"/>
    <property type="molecule type" value="Genomic_DNA"/>
</dbReference>
<proteinExistence type="predicted"/>
<keyword evidence="2" id="KW-1185">Reference proteome</keyword>
<accession>T0KZT1</accession>
<dbReference type="Proteomes" id="UP000015520">
    <property type="component" value="Unassembled WGS sequence"/>
</dbReference>
<dbReference type="RefSeq" id="WP_021287849.1">
    <property type="nucleotide sequence ID" value="NZ_AUPZ01000010.1"/>
</dbReference>
<evidence type="ECO:0000313" key="1">
    <source>
        <dbReference type="EMBL" id="EQB39088.1"/>
    </source>
</evidence>
<comment type="caution">
    <text evidence="1">The sequence shown here is derived from an EMBL/GenBank/DDBJ whole genome shotgun (WGS) entry which is preliminary data.</text>
</comment>
<dbReference type="OrthoDB" id="5334764at2"/>
<protein>
    <submittedName>
        <fullName evidence="1">Uncharacterized protein</fullName>
    </submittedName>
</protein>
<evidence type="ECO:0000313" key="2">
    <source>
        <dbReference type="Proteomes" id="UP000015520"/>
    </source>
</evidence>
<organism evidence="1 2">
    <name type="scientific">Sulfurimonas hongkongensis</name>
    <dbReference type="NCBI Taxonomy" id="1172190"/>
    <lineage>
        <taxon>Bacteria</taxon>
        <taxon>Pseudomonadati</taxon>
        <taxon>Campylobacterota</taxon>
        <taxon>Epsilonproteobacteria</taxon>
        <taxon>Campylobacterales</taxon>
        <taxon>Sulfurimonadaceae</taxon>
        <taxon>Sulfurimonas</taxon>
    </lineage>
</organism>
<reference evidence="1 2" key="1">
    <citation type="submission" date="2013-07" db="EMBL/GenBank/DDBJ databases">
        <title>Sulfurimonas hongkongensis AST-10 Genome Sequencing.</title>
        <authorList>
            <person name="Cai L."/>
            <person name="Zhang T."/>
        </authorList>
    </citation>
    <scope>NUCLEOTIDE SEQUENCE [LARGE SCALE GENOMIC DNA]</scope>
    <source>
        <strain evidence="1 2">AST-10</strain>
    </source>
</reference>
<name>T0KZT1_9BACT</name>
<gene>
    <name evidence="1" type="ORF">M947_07970</name>
</gene>
<dbReference type="STRING" id="1172190.M947_07970"/>
<dbReference type="PATRIC" id="fig|1172190.3.peg.1537"/>
<dbReference type="AlphaFoldDB" id="T0KZT1"/>
<sequence length="89" mass="10050">MKLRLLISFLFIIATTVTAIHELEHIGHEHDSSTCQVCIVDNHSVSADIIDDFTEIEIVKFSEISSTLLVKLTHTKDHSYQTRAPPFNS</sequence>